<keyword evidence="2" id="KW-0812">Transmembrane</keyword>
<dbReference type="GO" id="GO:0001819">
    <property type="term" value="P:positive regulation of cytokine production"/>
    <property type="evidence" value="ECO:0007669"/>
    <property type="project" value="InterPro"/>
</dbReference>
<dbReference type="GO" id="GO:0050861">
    <property type="term" value="P:positive regulation of B cell receptor signaling pathway"/>
    <property type="evidence" value="ECO:0007669"/>
    <property type="project" value="InterPro"/>
</dbReference>
<organism evidence="4 5">
    <name type="scientific">Canis lupus familiaris</name>
    <name type="common">Dog</name>
    <name type="synonym">Canis familiaris</name>
    <dbReference type="NCBI Taxonomy" id="9615"/>
    <lineage>
        <taxon>Eukaryota</taxon>
        <taxon>Metazoa</taxon>
        <taxon>Chordata</taxon>
        <taxon>Craniata</taxon>
        <taxon>Vertebrata</taxon>
        <taxon>Euteleostomi</taxon>
        <taxon>Mammalia</taxon>
        <taxon>Eutheria</taxon>
        <taxon>Laurasiatheria</taxon>
        <taxon>Carnivora</taxon>
        <taxon>Caniformia</taxon>
        <taxon>Canidae</taxon>
        <taxon>Canis</taxon>
    </lineage>
</organism>
<evidence type="ECO:0000259" key="3">
    <source>
        <dbReference type="Pfam" id="PF25830"/>
    </source>
</evidence>
<feature type="region of interest" description="Disordered" evidence="1">
    <location>
        <begin position="279"/>
        <end position="303"/>
    </location>
</feature>
<dbReference type="GO" id="GO:0045577">
    <property type="term" value="P:regulation of B cell differentiation"/>
    <property type="evidence" value="ECO:0007669"/>
    <property type="project" value="InterPro"/>
</dbReference>
<feature type="domain" description="NFAM1 Ig-like" evidence="3">
    <location>
        <begin position="126"/>
        <end position="234"/>
    </location>
</feature>
<dbReference type="GO" id="GO:0004888">
    <property type="term" value="F:transmembrane signaling receptor activity"/>
    <property type="evidence" value="ECO:0007669"/>
    <property type="project" value="InterPro"/>
</dbReference>
<feature type="transmembrane region" description="Helical" evidence="2">
    <location>
        <begin position="248"/>
        <end position="270"/>
    </location>
</feature>
<protein>
    <recommendedName>
        <fullName evidence="3">NFAM1 Ig-like domain-containing protein</fullName>
    </recommendedName>
</protein>
<name>A0A8C0PCG4_CANLF</name>
<feature type="compositionally biased region" description="Basic and acidic residues" evidence="1">
    <location>
        <begin position="43"/>
        <end position="59"/>
    </location>
</feature>
<reference evidence="4" key="1">
    <citation type="submission" date="2019-03" db="EMBL/GenBank/DDBJ databases">
        <authorList>
            <person name="Warren W.C."/>
            <person name="Johnson G.S."/>
        </authorList>
    </citation>
    <scope>NUCLEOTIDE SEQUENCE [LARGE SCALE GENOMIC DNA]</scope>
    <source>
        <strain evidence="4">Basenji</strain>
    </source>
</reference>
<evidence type="ECO:0000313" key="5">
    <source>
        <dbReference type="Proteomes" id="UP000694429"/>
    </source>
</evidence>
<accession>A0A8C0PCG4</accession>
<keyword evidence="2" id="KW-0472">Membrane</keyword>
<feature type="region of interest" description="Disordered" evidence="1">
    <location>
        <begin position="1"/>
        <end position="59"/>
    </location>
</feature>
<sequence length="353" mass="39612">MGHQLEGHPGREQHTTRGGAGNPGLLTWWPVPTACSESPRSLRGADRVRPRGSRSEAREGALWELKGELRLPAGHPLPRTRGKRKAEQEAPMESRPPRRWAPPAASWGPWLLGLLLFPWTLQLTGGQSVTHSGDPILVSLANKAVSFNCKITYSYTPEFKDFTVWYFHVDLKSQRSLNKQVNCPPTQGKENQTYTLQCQVTLKLPNASATGTYYCCVNWPKVHRISDGVFILVRDTGYRGPPQNSQKLLLLCFTGLLTALSILVTALLLWKKRQMQAPREHPALKDPAPSAAARQEQPPEESVYTVLQRRDTEVYSCIQNEARSLPPTQNLLSQKKLNGFLDDSEFNLVYENL</sequence>
<dbReference type="Proteomes" id="UP000694429">
    <property type="component" value="Chromosome 10"/>
</dbReference>
<evidence type="ECO:0000256" key="2">
    <source>
        <dbReference type="SAM" id="Phobius"/>
    </source>
</evidence>
<dbReference type="Ensembl" id="ENSCAFT00030045244.1">
    <property type="protein sequence ID" value="ENSCAFP00030039503.1"/>
    <property type="gene ID" value="ENSCAFG00030024599.1"/>
</dbReference>
<proteinExistence type="predicted"/>
<dbReference type="AlphaFoldDB" id="A0A8C0PCG4"/>
<dbReference type="Pfam" id="PF25830">
    <property type="entry name" value="Ig_NFAM1"/>
    <property type="match status" value="1"/>
</dbReference>
<evidence type="ECO:0000313" key="4">
    <source>
        <dbReference type="Ensembl" id="ENSCAFP00030039503.1"/>
    </source>
</evidence>
<dbReference type="PANTHER" id="PTHR35680">
    <property type="entry name" value="NFAT ACTIVATION MOLECULE 1"/>
    <property type="match status" value="1"/>
</dbReference>
<dbReference type="InterPro" id="IPR057883">
    <property type="entry name" value="Ig_NFAM1"/>
</dbReference>
<reference evidence="4" key="2">
    <citation type="submission" date="2025-08" db="UniProtKB">
        <authorList>
            <consortium name="Ensembl"/>
        </authorList>
    </citation>
    <scope>IDENTIFICATION</scope>
</reference>
<keyword evidence="2" id="KW-1133">Transmembrane helix</keyword>
<feature type="compositionally biased region" description="Basic and acidic residues" evidence="1">
    <location>
        <begin position="1"/>
        <end position="15"/>
    </location>
</feature>
<dbReference type="GO" id="GO:0016020">
    <property type="term" value="C:membrane"/>
    <property type="evidence" value="ECO:0007669"/>
    <property type="project" value="InterPro"/>
</dbReference>
<feature type="region of interest" description="Disordered" evidence="1">
    <location>
        <begin position="73"/>
        <end position="100"/>
    </location>
</feature>
<dbReference type="InterPro" id="IPR033549">
    <property type="entry name" value="NFAM1"/>
</dbReference>
<dbReference type="PANTHER" id="PTHR35680:SF1">
    <property type="entry name" value="NFAT ACTIVATION MOLECULE 1"/>
    <property type="match status" value="1"/>
</dbReference>
<evidence type="ECO:0000256" key="1">
    <source>
        <dbReference type="SAM" id="MobiDB-lite"/>
    </source>
</evidence>